<feature type="chain" id="PRO_5045831241" description="Receptor ligand binding region domain-containing protein" evidence="5">
    <location>
        <begin position="16"/>
        <end position="131"/>
    </location>
</feature>
<evidence type="ECO:0000313" key="7">
    <source>
        <dbReference type="EMBL" id="KAL1256581.1"/>
    </source>
</evidence>
<evidence type="ECO:0000256" key="5">
    <source>
        <dbReference type="SAM" id="SignalP"/>
    </source>
</evidence>
<comment type="subcellular location">
    <subcellularLocation>
        <location evidence="1">Membrane</location>
    </subcellularLocation>
</comment>
<evidence type="ECO:0000313" key="8">
    <source>
        <dbReference type="Proteomes" id="UP001558613"/>
    </source>
</evidence>
<gene>
    <name evidence="7" type="ORF">QQF64_012126</name>
</gene>
<evidence type="ECO:0000256" key="3">
    <source>
        <dbReference type="ARBA" id="ARBA00022989"/>
    </source>
</evidence>
<reference evidence="7 8" key="1">
    <citation type="submission" date="2023-09" db="EMBL/GenBank/DDBJ databases">
        <authorList>
            <person name="Wang M."/>
        </authorList>
    </citation>
    <scope>NUCLEOTIDE SEQUENCE [LARGE SCALE GENOMIC DNA]</scope>
    <source>
        <strain evidence="7">GT-2023</strain>
        <tissue evidence="7">Liver</tissue>
    </source>
</reference>
<dbReference type="Proteomes" id="UP001558613">
    <property type="component" value="Unassembled WGS sequence"/>
</dbReference>
<accession>A0ABR3LUJ8</accession>
<protein>
    <recommendedName>
        <fullName evidence="6">Receptor ligand binding region domain-containing protein</fullName>
    </recommendedName>
</protein>
<name>A0ABR3LUJ8_9TELE</name>
<evidence type="ECO:0000256" key="2">
    <source>
        <dbReference type="ARBA" id="ARBA00022692"/>
    </source>
</evidence>
<dbReference type="InterPro" id="IPR028082">
    <property type="entry name" value="Peripla_BP_I"/>
</dbReference>
<feature type="signal peptide" evidence="5">
    <location>
        <begin position="1"/>
        <end position="15"/>
    </location>
</feature>
<sequence>MGFLHTWLLFTLVRAADPPCKLWGPSDIPQLRRDGDVTIGGIFSFHNSWEEMMPTFTFKPEPPKCKSDRKKHPSFFRTIPSDYYQSQALAKLVKYFGWTWVGALCSDNDYGNNGMNTFIKAAAEFGVCVEF</sequence>
<keyword evidence="5" id="KW-0732">Signal</keyword>
<evidence type="ECO:0000256" key="4">
    <source>
        <dbReference type="ARBA" id="ARBA00023136"/>
    </source>
</evidence>
<proteinExistence type="predicted"/>
<dbReference type="PANTHER" id="PTHR24061:SF538">
    <property type="entry name" value="OLFACTORY RECEPTOR C FAMILY, H1"/>
    <property type="match status" value="1"/>
</dbReference>
<dbReference type="PANTHER" id="PTHR24061">
    <property type="entry name" value="CALCIUM-SENSING RECEPTOR-RELATED"/>
    <property type="match status" value="1"/>
</dbReference>
<evidence type="ECO:0000256" key="1">
    <source>
        <dbReference type="ARBA" id="ARBA00004370"/>
    </source>
</evidence>
<feature type="domain" description="Receptor ligand binding region" evidence="6">
    <location>
        <begin position="53"/>
        <end position="130"/>
    </location>
</feature>
<keyword evidence="3" id="KW-1133">Transmembrane helix</keyword>
<dbReference type="InterPro" id="IPR001828">
    <property type="entry name" value="ANF_lig-bd_rcpt"/>
</dbReference>
<dbReference type="Pfam" id="PF01094">
    <property type="entry name" value="ANF_receptor"/>
    <property type="match status" value="1"/>
</dbReference>
<keyword evidence="4" id="KW-0472">Membrane</keyword>
<organism evidence="7 8">
    <name type="scientific">Cirrhinus molitorella</name>
    <name type="common">mud carp</name>
    <dbReference type="NCBI Taxonomy" id="172907"/>
    <lineage>
        <taxon>Eukaryota</taxon>
        <taxon>Metazoa</taxon>
        <taxon>Chordata</taxon>
        <taxon>Craniata</taxon>
        <taxon>Vertebrata</taxon>
        <taxon>Euteleostomi</taxon>
        <taxon>Actinopterygii</taxon>
        <taxon>Neopterygii</taxon>
        <taxon>Teleostei</taxon>
        <taxon>Ostariophysi</taxon>
        <taxon>Cypriniformes</taxon>
        <taxon>Cyprinidae</taxon>
        <taxon>Labeoninae</taxon>
        <taxon>Labeonini</taxon>
        <taxon>Cirrhinus</taxon>
    </lineage>
</organism>
<dbReference type="Gene3D" id="3.40.50.2300">
    <property type="match status" value="2"/>
</dbReference>
<keyword evidence="8" id="KW-1185">Reference proteome</keyword>
<comment type="caution">
    <text evidence="7">The sequence shown here is derived from an EMBL/GenBank/DDBJ whole genome shotgun (WGS) entry which is preliminary data.</text>
</comment>
<dbReference type="EMBL" id="JAYMGO010000018">
    <property type="protein sequence ID" value="KAL1256581.1"/>
    <property type="molecule type" value="Genomic_DNA"/>
</dbReference>
<keyword evidence="2" id="KW-0812">Transmembrane</keyword>
<dbReference type="InterPro" id="IPR000068">
    <property type="entry name" value="GPCR_3_Ca_sens_rcpt-rel"/>
</dbReference>
<dbReference type="SUPFAM" id="SSF53822">
    <property type="entry name" value="Periplasmic binding protein-like I"/>
    <property type="match status" value="1"/>
</dbReference>
<evidence type="ECO:0000259" key="6">
    <source>
        <dbReference type="Pfam" id="PF01094"/>
    </source>
</evidence>